<comment type="caution">
    <text evidence="1">The sequence shown here is derived from an EMBL/GenBank/DDBJ whole genome shotgun (WGS) entry which is preliminary data.</text>
</comment>
<evidence type="ECO:0000313" key="1">
    <source>
        <dbReference type="EMBL" id="KAI0305539.1"/>
    </source>
</evidence>
<keyword evidence="2" id="KW-1185">Reference proteome</keyword>
<dbReference type="Proteomes" id="UP001203297">
    <property type="component" value="Unassembled WGS sequence"/>
</dbReference>
<reference evidence="1" key="1">
    <citation type="journal article" date="2022" name="New Phytol.">
        <title>Evolutionary transition to the ectomycorrhizal habit in the genomes of a hyperdiverse lineage of mushroom-forming fungi.</title>
        <authorList>
            <person name="Looney B."/>
            <person name="Miyauchi S."/>
            <person name="Morin E."/>
            <person name="Drula E."/>
            <person name="Courty P.E."/>
            <person name="Kohler A."/>
            <person name="Kuo A."/>
            <person name="LaButti K."/>
            <person name="Pangilinan J."/>
            <person name="Lipzen A."/>
            <person name="Riley R."/>
            <person name="Andreopoulos W."/>
            <person name="He G."/>
            <person name="Johnson J."/>
            <person name="Nolan M."/>
            <person name="Tritt A."/>
            <person name="Barry K.W."/>
            <person name="Grigoriev I.V."/>
            <person name="Nagy L.G."/>
            <person name="Hibbett D."/>
            <person name="Henrissat B."/>
            <person name="Matheny P.B."/>
            <person name="Labbe J."/>
            <person name="Martin F.M."/>
        </authorList>
    </citation>
    <scope>NUCLEOTIDE SEQUENCE</scope>
    <source>
        <strain evidence="1">BPL690</strain>
    </source>
</reference>
<gene>
    <name evidence="1" type="ORF">B0F90DRAFT_1698869</name>
</gene>
<proteinExistence type="predicted"/>
<organism evidence="1 2">
    <name type="scientific">Multifurca ochricompacta</name>
    <dbReference type="NCBI Taxonomy" id="376703"/>
    <lineage>
        <taxon>Eukaryota</taxon>
        <taxon>Fungi</taxon>
        <taxon>Dikarya</taxon>
        <taxon>Basidiomycota</taxon>
        <taxon>Agaricomycotina</taxon>
        <taxon>Agaricomycetes</taxon>
        <taxon>Russulales</taxon>
        <taxon>Russulaceae</taxon>
        <taxon>Multifurca</taxon>
    </lineage>
</organism>
<accession>A0AAD4MAK5</accession>
<dbReference type="EMBL" id="WTXG01000005">
    <property type="protein sequence ID" value="KAI0305539.1"/>
    <property type="molecule type" value="Genomic_DNA"/>
</dbReference>
<evidence type="ECO:0000313" key="2">
    <source>
        <dbReference type="Proteomes" id="UP001203297"/>
    </source>
</evidence>
<name>A0AAD4MAK5_9AGAM</name>
<dbReference type="AlphaFoldDB" id="A0AAD4MAK5"/>
<protein>
    <submittedName>
        <fullName evidence="1">Uncharacterized protein</fullName>
    </submittedName>
</protein>
<feature type="non-terminal residue" evidence="1">
    <location>
        <position position="74"/>
    </location>
</feature>
<sequence>MSKTLTLTYFSTIPGNEPNPGMETRINYYSCRSGSEKPPTTTTTAMVNLKALAPADFPSPRHVRYRIPRLTYPS</sequence>